<proteinExistence type="predicted"/>
<feature type="domain" description="ABC3 transporter permease C-terminal" evidence="7">
    <location>
        <begin position="914"/>
        <end position="1026"/>
    </location>
</feature>
<name>A0ABR8Z2P8_9MICO</name>
<dbReference type="PANTHER" id="PTHR30287">
    <property type="entry name" value="MEMBRANE COMPONENT OF PREDICTED ABC SUPERFAMILY METABOLITE UPTAKE TRANSPORTER"/>
    <property type="match status" value="1"/>
</dbReference>
<evidence type="ECO:0000256" key="2">
    <source>
        <dbReference type="ARBA" id="ARBA00022475"/>
    </source>
</evidence>
<feature type="transmembrane region" description="Helical" evidence="6">
    <location>
        <begin position="482"/>
        <end position="503"/>
    </location>
</feature>
<feature type="transmembrane region" description="Helical" evidence="6">
    <location>
        <begin position="426"/>
        <end position="449"/>
    </location>
</feature>
<gene>
    <name evidence="8" type="ORF">H9624_09745</name>
</gene>
<evidence type="ECO:0000256" key="5">
    <source>
        <dbReference type="ARBA" id="ARBA00023136"/>
    </source>
</evidence>
<dbReference type="InterPro" id="IPR003838">
    <property type="entry name" value="ABC3_permease_C"/>
</dbReference>
<feature type="transmembrane region" description="Helical" evidence="6">
    <location>
        <begin position="312"/>
        <end position="339"/>
    </location>
</feature>
<keyword evidence="3 6" id="KW-0812">Transmembrane</keyword>
<comment type="subcellular location">
    <subcellularLocation>
        <location evidence="1">Cell membrane</location>
        <topology evidence="1">Multi-pass membrane protein</topology>
    </subcellularLocation>
</comment>
<evidence type="ECO:0000313" key="9">
    <source>
        <dbReference type="Proteomes" id="UP000661894"/>
    </source>
</evidence>
<feature type="transmembrane region" description="Helical" evidence="6">
    <location>
        <begin position="1008"/>
        <end position="1029"/>
    </location>
</feature>
<dbReference type="Pfam" id="PF02687">
    <property type="entry name" value="FtsX"/>
    <property type="match status" value="1"/>
</dbReference>
<feature type="transmembrane region" description="Helical" evidence="6">
    <location>
        <begin position="963"/>
        <end position="988"/>
    </location>
</feature>
<dbReference type="EMBL" id="JACSPO010000004">
    <property type="protein sequence ID" value="MBD8062606.1"/>
    <property type="molecule type" value="Genomic_DNA"/>
</dbReference>
<evidence type="ECO:0000256" key="1">
    <source>
        <dbReference type="ARBA" id="ARBA00004651"/>
    </source>
</evidence>
<evidence type="ECO:0000256" key="4">
    <source>
        <dbReference type="ARBA" id="ARBA00022989"/>
    </source>
</evidence>
<evidence type="ECO:0000313" key="8">
    <source>
        <dbReference type="EMBL" id="MBD8062606.1"/>
    </source>
</evidence>
<evidence type="ECO:0000256" key="3">
    <source>
        <dbReference type="ARBA" id="ARBA00022692"/>
    </source>
</evidence>
<feature type="transmembrane region" description="Helical" evidence="6">
    <location>
        <begin position="912"/>
        <end position="935"/>
    </location>
</feature>
<keyword evidence="5 6" id="KW-0472">Membrane</keyword>
<keyword evidence="9" id="KW-1185">Reference proteome</keyword>
<protein>
    <recommendedName>
        <fullName evidence="7">ABC3 transporter permease C-terminal domain-containing protein</fullName>
    </recommendedName>
</protein>
<feature type="transmembrane region" description="Helical" evidence="6">
    <location>
        <begin position="270"/>
        <end position="291"/>
    </location>
</feature>
<feature type="transmembrane region" description="Helical" evidence="6">
    <location>
        <begin position="351"/>
        <end position="373"/>
    </location>
</feature>
<evidence type="ECO:0000259" key="7">
    <source>
        <dbReference type="Pfam" id="PF02687"/>
    </source>
</evidence>
<sequence>MRAPRLLLRRGRAQRGALLTLLVLTATVAAILAGSTGYTRAAGVATIRATLTEAAPHDAGVQVQTRLADDPEAQDAAVRETVTARLGPATDVSRTLWTEPVGAGTGGQELRVVLAEPPAGDGVVVTAGEAPGPGEVLVPEEAAAEEGLTAGTELVVDGTTLTVSGTWRTGDERAWFTDPHTEGAVGPLLTDAATIRDAVGAPFVRWTVHPRADALTVADLPALADGLAGLEYALGDDDAVAVRGLSVTGGLAATVDGLADATATAAAVGLVPVALLGVVSVVALVQVVRLLGQTRARETEILVARGAAARQVTVWAAAELAVVALVGGAVGTVVAAVVVERLDGGEAQRGVVVATGAVVAVLTVVTGTVVAGLHARGIARRMVADRSGRLRGAAAAGTVVLTGAAAALSAWQLLRHGTPLIDDGGADVLAVVSLGAVLAFLAVLALALLGPLTRASARAGERGRGLPGVLAARQVSRRVRAYAVPLVLVVLAVGTTTVAASFAGATAVQRDHVAALATGTDVRVTVPAGAGGPAPQAALSAQPYREIAGVRGAGTVLRGTGTFGELPLVVTALDTTRLEEVARVPGGAVAGLAPAPSGVVLPAGARTLDLTVRAQLGLPPGALEAEEELVASDREYYLEVLGVPEEEVDALLAADRARRREGDHGLGLTLWVADADGGLSALDAGRLPADPFGDDGLLGPGPTEHTLRLELPDAGEYRLAALDLAATGPALGYELSVEVIGLTADGTDVDLGTAPWAQAPATPGLEPLGTVGARGAFEGDVEVRLLPDGGAGPVPAAVTSPLASAADLEVGDAATVVLGGTAVDLEVRTVVGAVPGGLEEDAVLVDLAALGAHVLGRAERPVLPGQVWLTLEEDADPTQVAAEAGALAGREATVEVAGENLTDSAGSVRHTFWIVAAGAALLALTGVAAVVLALARERRSEVVVLRALGVPPAVQARTRVAELLGVGGLGVVLGVLAGWAASVLLVPTLARAAATQPSPLPLGGRLDVLPGLAVLVVLVGGLGVVAAVLGARVRAQALDAEYREEVR</sequence>
<dbReference type="Proteomes" id="UP000661894">
    <property type="component" value="Unassembled WGS sequence"/>
</dbReference>
<reference evidence="8 9" key="1">
    <citation type="submission" date="2020-08" db="EMBL/GenBank/DDBJ databases">
        <title>A Genomic Blueprint of the Chicken Gut Microbiome.</title>
        <authorList>
            <person name="Gilroy R."/>
            <person name="Ravi A."/>
            <person name="Getino M."/>
            <person name="Pursley I."/>
            <person name="Horton D.L."/>
            <person name="Alikhan N.-F."/>
            <person name="Baker D."/>
            <person name="Gharbi K."/>
            <person name="Hall N."/>
            <person name="Watson M."/>
            <person name="Adriaenssens E.M."/>
            <person name="Foster-Nyarko E."/>
            <person name="Jarju S."/>
            <person name="Secka A."/>
            <person name="Antonio M."/>
            <person name="Oren A."/>
            <person name="Chaudhuri R."/>
            <person name="La Ragione R.M."/>
            <person name="Hildebrand F."/>
            <person name="Pallen M.J."/>
        </authorList>
    </citation>
    <scope>NUCLEOTIDE SEQUENCE [LARGE SCALE GENOMIC DNA]</scope>
    <source>
        <strain evidence="8 9">Sa1BUA1</strain>
    </source>
</reference>
<feature type="transmembrane region" description="Helical" evidence="6">
    <location>
        <begin position="393"/>
        <end position="414"/>
    </location>
</feature>
<comment type="caution">
    <text evidence="8">The sequence shown here is derived from an EMBL/GenBank/DDBJ whole genome shotgun (WGS) entry which is preliminary data.</text>
</comment>
<organism evidence="8 9">
    <name type="scientific">Oceanitalea stevensii</name>
    <dbReference type="NCBI Taxonomy" id="2763072"/>
    <lineage>
        <taxon>Bacteria</taxon>
        <taxon>Bacillati</taxon>
        <taxon>Actinomycetota</taxon>
        <taxon>Actinomycetes</taxon>
        <taxon>Micrococcales</taxon>
        <taxon>Bogoriellaceae</taxon>
        <taxon>Georgenia</taxon>
    </lineage>
</organism>
<keyword evidence="2" id="KW-1003">Cell membrane</keyword>
<evidence type="ECO:0000256" key="6">
    <source>
        <dbReference type="SAM" id="Phobius"/>
    </source>
</evidence>
<dbReference type="InterPro" id="IPR038766">
    <property type="entry name" value="Membrane_comp_ABC_pdt"/>
</dbReference>
<keyword evidence="4 6" id="KW-1133">Transmembrane helix</keyword>
<dbReference type="PANTHER" id="PTHR30287:SF2">
    <property type="entry name" value="BLL1001 PROTEIN"/>
    <property type="match status" value="1"/>
</dbReference>
<dbReference type="RefSeq" id="WP_251839711.1">
    <property type="nucleotide sequence ID" value="NZ_JACSPO010000004.1"/>
</dbReference>
<accession>A0ABR8Z2P8</accession>